<feature type="transmembrane region" description="Helical" evidence="17">
    <location>
        <begin position="35"/>
        <end position="52"/>
    </location>
</feature>
<evidence type="ECO:0000259" key="18">
    <source>
        <dbReference type="Pfam" id="PF00361"/>
    </source>
</evidence>
<evidence type="ECO:0000256" key="4">
    <source>
        <dbReference type="ARBA" id="ARBA00021008"/>
    </source>
</evidence>
<keyword evidence="6 17" id="KW-0679">Respiratory chain</keyword>
<keyword evidence="13 17" id="KW-0830">Ubiquinone</keyword>
<proteinExistence type="inferred from homology"/>
<evidence type="ECO:0000256" key="15">
    <source>
        <dbReference type="ARBA" id="ARBA00023136"/>
    </source>
</evidence>
<keyword evidence="9 17" id="KW-1278">Translocase</keyword>
<comment type="subcellular location">
    <subcellularLocation>
        <location evidence="1 17">Mitochondrion inner membrane</location>
        <topology evidence="1 17">Multi-pass membrane protein</topology>
    </subcellularLocation>
</comment>
<evidence type="ECO:0000256" key="13">
    <source>
        <dbReference type="ARBA" id="ARBA00023075"/>
    </source>
</evidence>
<evidence type="ECO:0000256" key="10">
    <source>
        <dbReference type="ARBA" id="ARBA00022982"/>
    </source>
</evidence>
<keyword evidence="15 17" id="KW-0472">Membrane</keyword>
<organism evidence="19">
    <name type="scientific">Placobdella parasitica</name>
    <dbReference type="NCBI Taxonomy" id="60933"/>
    <lineage>
        <taxon>Eukaryota</taxon>
        <taxon>Metazoa</taxon>
        <taxon>Spiralia</taxon>
        <taxon>Lophotrochozoa</taxon>
        <taxon>Annelida</taxon>
        <taxon>Clitellata</taxon>
        <taxon>Hirudinea</taxon>
        <taxon>Rhynchobdellida</taxon>
        <taxon>Glossiphoniidae</taxon>
        <taxon>Placobdella</taxon>
    </lineage>
</organism>
<reference evidence="19" key="1">
    <citation type="journal article" date="2016" name="PLoS ONE">
        <title>Comparative Mitogenomics of Leeches (Annelida: Clitellata): Genome Conservation and Placobdella-Specific trnD Gene Duplication.</title>
        <authorList>
            <person name="Oceguera-Figueroa A."/>
            <person name="Manzano-Marin A."/>
            <person name="Kvist S."/>
            <person name="Moya A."/>
            <person name="Siddall M.E."/>
            <person name="Latorre A."/>
        </authorList>
    </citation>
    <scope>NUCLEOTIDE SEQUENCE</scope>
    <source>
        <strain evidence="19">ONAP</strain>
    </source>
</reference>
<comment type="function">
    <text evidence="17">Core subunit of the mitochondrial membrane respiratory chain NADH dehydrogenase (Complex I) which catalyzes electron transfer from NADH through the respiratory chain, using ubiquinone as an electron acceptor. Essential for the catalytic activity and assembly of complex I.</text>
</comment>
<evidence type="ECO:0000256" key="1">
    <source>
        <dbReference type="ARBA" id="ARBA00004448"/>
    </source>
</evidence>
<dbReference type="InterPro" id="IPR003917">
    <property type="entry name" value="NADH_UbQ_OxRdtase_chain2"/>
</dbReference>
<dbReference type="PRINTS" id="PR01436">
    <property type="entry name" value="NADHDHGNASE2"/>
</dbReference>
<keyword evidence="5" id="KW-0813">Transport</keyword>
<feature type="transmembrane region" description="Helical" evidence="17">
    <location>
        <begin position="177"/>
        <end position="195"/>
    </location>
</feature>
<keyword evidence="11 17" id="KW-1133">Transmembrane helix</keyword>
<evidence type="ECO:0000256" key="9">
    <source>
        <dbReference type="ARBA" id="ARBA00022967"/>
    </source>
</evidence>
<feature type="transmembrane region" description="Helical" evidence="17">
    <location>
        <begin position="273"/>
        <end position="294"/>
    </location>
</feature>
<evidence type="ECO:0000256" key="3">
    <source>
        <dbReference type="ARBA" id="ARBA00012944"/>
    </source>
</evidence>
<dbReference type="GO" id="GO:0008137">
    <property type="term" value="F:NADH dehydrogenase (ubiquinone) activity"/>
    <property type="evidence" value="ECO:0007669"/>
    <property type="project" value="UniProtKB-EC"/>
</dbReference>
<dbReference type="GO" id="GO:0005743">
    <property type="term" value="C:mitochondrial inner membrane"/>
    <property type="evidence" value="ECO:0007669"/>
    <property type="project" value="UniProtKB-SubCell"/>
</dbReference>
<feature type="transmembrane region" description="Helical" evidence="17">
    <location>
        <begin position="243"/>
        <end position="261"/>
    </location>
</feature>
<feature type="transmembrane region" description="Helical" evidence="17">
    <location>
        <begin position="95"/>
        <end position="116"/>
    </location>
</feature>
<dbReference type="EC" id="7.1.1.2" evidence="3 17"/>
<evidence type="ECO:0000256" key="16">
    <source>
        <dbReference type="ARBA" id="ARBA00049551"/>
    </source>
</evidence>
<dbReference type="AlphaFoldDB" id="A0A175D3A8"/>
<name>A0A175D3A8_9ANNE</name>
<dbReference type="InterPro" id="IPR050175">
    <property type="entry name" value="Complex_I_Subunit_2"/>
</dbReference>
<accession>A0A175D3A8</accession>
<evidence type="ECO:0000256" key="2">
    <source>
        <dbReference type="ARBA" id="ARBA00007012"/>
    </source>
</evidence>
<evidence type="ECO:0000256" key="14">
    <source>
        <dbReference type="ARBA" id="ARBA00023128"/>
    </source>
</evidence>
<evidence type="ECO:0000256" key="6">
    <source>
        <dbReference type="ARBA" id="ARBA00022660"/>
    </source>
</evidence>
<sequence length="334" mass="37933">MMIHKFILSLSPMMRLSMLIMVISTIMAISSTNWFMVWVSLEINMLSFIPFMTKSSKQKNIEAVCKYLVIQACASCIMLYFGYIQLNILNSSSNINMGLMFAFMMKLGMFPAHYWFPSVLQSCDWAGGMMLATWQKVAPAMILITGVWSDQDTIAVILLISIILGGLMGLNQTDVKVILAYSSVSHMGWFLIPYICGMTYLSYYYFLMYMMISTPIFFLFQVYSYDNPNMSSTITTMPENMKFSLMLMLLSLAGLPPLSGFMPKLMVIFNVSIYWPSLAVAIVLASCISLYFYLKLALNIYMSSKNLLFSVNIDKYVVISIIIVIMLTPIILML</sequence>
<dbReference type="GO" id="GO:0006120">
    <property type="term" value="P:mitochondrial electron transport, NADH to ubiquinone"/>
    <property type="evidence" value="ECO:0007669"/>
    <property type="project" value="InterPro"/>
</dbReference>
<dbReference type="PANTHER" id="PTHR46552">
    <property type="entry name" value="NADH-UBIQUINONE OXIDOREDUCTASE CHAIN 2"/>
    <property type="match status" value="1"/>
</dbReference>
<evidence type="ECO:0000256" key="12">
    <source>
        <dbReference type="ARBA" id="ARBA00023027"/>
    </source>
</evidence>
<dbReference type="EMBL" id="LT159850">
    <property type="protein sequence ID" value="CVK87366.1"/>
    <property type="molecule type" value="Genomic_DNA"/>
</dbReference>
<feature type="transmembrane region" description="Helical" evidence="17">
    <location>
        <begin position="201"/>
        <end position="223"/>
    </location>
</feature>
<evidence type="ECO:0000256" key="17">
    <source>
        <dbReference type="RuleBase" id="RU003403"/>
    </source>
</evidence>
<evidence type="ECO:0000256" key="7">
    <source>
        <dbReference type="ARBA" id="ARBA00022692"/>
    </source>
</evidence>
<evidence type="ECO:0000256" key="5">
    <source>
        <dbReference type="ARBA" id="ARBA00022448"/>
    </source>
</evidence>
<evidence type="ECO:0000313" key="19">
    <source>
        <dbReference type="EMBL" id="CVK87366.1"/>
    </source>
</evidence>
<feature type="transmembrane region" description="Helical" evidence="17">
    <location>
        <begin position="12"/>
        <end position="29"/>
    </location>
</feature>
<dbReference type="InterPro" id="IPR001750">
    <property type="entry name" value="ND/Mrp_TM"/>
</dbReference>
<keyword evidence="14 17" id="KW-0496">Mitochondrion</keyword>
<dbReference type="PANTHER" id="PTHR46552:SF1">
    <property type="entry name" value="NADH-UBIQUINONE OXIDOREDUCTASE CHAIN 2"/>
    <property type="match status" value="1"/>
</dbReference>
<comment type="catalytic activity">
    <reaction evidence="16 17">
        <text>a ubiquinone + NADH + 5 H(+)(in) = a ubiquinol + NAD(+) + 4 H(+)(out)</text>
        <dbReference type="Rhea" id="RHEA:29091"/>
        <dbReference type="Rhea" id="RHEA-COMP:9565"/>
        <dbReference type="Rhea" id="RHEA-COMP:9566"/>
        <dbReference type="ChEBI" id="CHEBI:15378"/>
        <dbReference type="ChEBI" id="CHEBI:16389"/>
        <dbReference type="ChEBI" id="CHEBI:17976"/>
        <dbReference type="ChEBI" id="CHEBI:57540"/>
        <dbReference type="ChEBI" id="CHEBI:57945"/>
        <dbReference type="EC" id="7.1.1.2"/>
    </reaction>
</comment>
<feature type="transmembrane region" description="Helical" evidence="17">
    <location>
        <begin position="64"/>
        <end position="83"/>
    </location>
</feature>
<geneLocation type="mitochondrion" evidence="19"/>
<evidence type="ECO:0000256" key="8">
    <source>
        <dbReference type="ARBA" id="ARBA00022792"/>
    </source>
</evidence>
<keyword evidence="7 17" id="KW-0812">Transmembrane</keyword>
<feature type="transmembrane region" description="Helical" evidence="17">
    <location>
        <begin position="128"/>
        <end position="148"/>
    </location>
</feature>
<keyword evidence="10 17" id="KW-0249">Electron transport</keyword>
<keyword evidence="12 17" id="KW-0520">NAD</keyword>
<dbReference type="Pfam" id="PF00361">
    <property type="entry name" value="Proton_antipo_M"/>
    <property type="match status" value="1"/>
</dbReference>
<protein>
    <recommendedName>
        <fullName evidence="4 17">NADH-ubiquinone oxidoreductase chain 2</fullName>
        <ecNumber evidence="3 17">7.1.1.2</ecNumber>
    </recommendedName>
</protein>
<keyword evidence="8 17" id="KW-0999">Mitochondrion inner membrane</keyword>
<feature type="domain" description="NADH:quinone oxidoreductase/Mrp antiporter transmembrane" evidence="18">
    <location>
        <begin position="31"/>
        <end position="289"/>
    </location>
</feature>
<evidence type="ECO:0000256" key="11">
    <source>
        <dbReference type="ARBA" id="ARBA00022989"/>
    </source>
</evidence>
<gene>
    <name evidence="19" type="primary">nad2</name>
</gene>
<feature type="transmembrane region" description="Helical" evidence="17">
    <location>
        <begin position="154"/>
        <end position="170"/>
    </location>
</feature>
<comment type="similarity">
    <text evidence="2 17">Belongs to the complex I subunit 2 family.</text>
</comment>
<feature type="transmembrane region" description="Helical" evidence="17">
    <location>
        <begin position="315"/>
        <end position="333"/>
    </location>
</feature>